<reference evidence="3" key="1">
    <citation type="submission" date="2016-09" db="EMBL/GenBank/DDBJ databases">
        <authorList>
            <person name="Gulvik C.A."/>
        </authorList>
    </citation>
    <scope>NUCLEOTIDE SEQUENCE [LARGE SCALE GENOMIC DNA]</scope>
    <source>
        <strain evidence="3">LMG 26676</strain>
    </source>
</reference>
<protein>
    <recommendedName>
        <fullName evidence="1">ATPase dynein-related AAA domain-containing protein</fullName>
    </recommendedName>
</protein>
<dbReference type="InterPro" id="IPR011704">
    <property type="entry name" value="ATPase_dyneun-rel_AAA"/>
</dbReference>
<dbReference type="GO" id="GO:0005524">
    <property type="term" value="F:ATP binding"/>
    <property type="evidence" value="ECO:0007669"/>
    <property type="project" value="InterPro"/>
</dbReference>
<dbReference type="AlphaFoldDB" id="A0A1E5H5L9"/>
<dbReference type="SUPFAM" id="SSF52540">
    <property type="entry name" value="P-loop containing nucleoside triphosphate hydrolases"/>
    <property type="match status" value="1"/>
</dbReference>
<evidence type="ECO:0000313" key="3">
    <source>
        <dbReference type="Proteomes" id="UP000094469"/>
    </source>
</evidence>
<feature type="domain" description="ATPase dynein-related AAA" evidence="1">
    <location>
        <begin position="405"/>
        <end position="532"/>
    </location>
</feature>
<evidence type="ECO:0000259" key="1">
    <source>
        <dbReference type="Pfam" id="PF07728"/>
    </source>
</evidence>
<accession>A0A1E5H5L9</accession>
<dbReference type="PANTHER" id="PTHR37291">
    <property type="entry name" value="5-METHYLCYTOSINE-SPECIFIC RESTRICTION ENZYME B"/>
    <property type="match status" value="1"/>
</dbReference>
<dbReference type="EMBL" id="MIKC01000042">
    <property type="protein sequence ID" value="OEG20135.1"/>
    <property type="molecule type" value="Genomic_DNA"/>
</dbReference>
<dbReference type="PANTHER" id="PTHR37291:SF1">
    <property type="entry name" value="TYPE IV METHYL-DIRECTED RESTRICTION ENZYME ECOKMCRB SUBUNIT"/>
    <property type="match status" value="1"/>
</dbReference>
<comment type="caution">
    <text evidence="2">The sequence shown here is derived from an EMBL/GenBank/DDBJ whole genome shotgun (WGS) entry which is preliminary data.</text>
</comment>
<dbReference type="InterPro" id="IPR052934">
    <property type="entry name" value="Methyl-DNA_Rec/Restrict_Enz"/>
</dbReference>
<evidence type="ECO:0000313" key="2">
    <source>
        <dbReference type="EMBL" id="OEG20135.1"/>
    </source>
</evidence>
<name>A0A1E5H5L9_9ENTE</name>
<dbReference type="STRING" id="1131292.BCR24_09435"/>
<dbReference type="Proteomes" id="UP000094469">
    <property type="component" value="Unassembled WGS sequence"/>
</dbReference>
<dbReference type="Pfam" id="PF07728">
    <property type="entry name" value="AAA_5"/>
    <property type="match status" value="1"/>
</dbReference>
<organism evidence="2 3">
    <name type="scientific">Enterococcus ureilyticus</name>
    <dbReference type="NCBI Taxonomy" id="1131292"/>
    <lineage>
        <taxon>Bacteria</taxon>
        <taxon>Bacillati</taxon>
        <taxon>Bacillota</taxon>
        <taxon>Bacilli</taxon>
        <taxon>Lactobacillales</taxon>
        <taxon>Enterococcaceae</taxon>
        <taxon>Enterococcus</taxon>
    </lineage>
</organism>
<keyword evidence="3" id="KW-1185">Reference proteome</keyword>
<proteinExistence type="predicted"/>
<sequence>MSIPESINKQNIIEAIQFIDNYGYPNEKTAKDYVLEYNGKQYPVKFVISIGKQLSEGISIEPNTTVDTSWFKGGVRTNSFLEKLGFKIKKLSLSKEELANRKAAFLKWGSKKSGGKWTSVYPKANWLSGYCDEGSKYEKIKFIPIKNIALNIQGLTENERNAVWELPENLFSFNNLKEFQEAKEILNKIFSDHSSEVNREITSFNLLDRETDKRWRSWEYSNFKRTSWAKNYEQYLKECENGLENNIGESYNISGWNRILYGPPGTGKTYSINEVKENLINGQHSTSRTLLNYATLSWKEAIYLAFKRNNNNPMTIKQIEQSEVVKQYAKTKSSKTPYGTLSTTIIENATEKSTGTIYRKGTDLFERVDGLSEKKWILTEDGKIEADEVEDVVNTERLAEADFYFSLVTFHQSYGYEDFIEGIYAETEDGQIHYSVKDGVFKEFCNRAKEYPNKNFLFVIDEINRGNISKIFGELITLIEPCKRLGKEEGLSITLPYSGDIFGVPQNVFILGTMNTADRSIALMDTALRRRFEFIERMPDADIIRDEVGEIDGIEIADILQVMNDRIEFFYDREHTLGHAFFLNISTIKELQSVYENKIIPLLQEYFYEDYEKIQAVLNDINGIYIKRESKQSINLFDSKFANLISDYDTDRFVLKTNVSDEEFVQFIQSVVVGGE</sequence>
<dbReference type="Gene3D" id="3.40.50.300">
    <property type="entry name" value="P-loop containing nucleotide triphosphate hydrolases"/>
    <property type="match status" value="1"/>
</dbReference>
<dbReference type="InterPro" id="IPR027417">
    <property type="entry name" value="P-loop_NTPase"/>
</dbReference>
<dbReference type="GO" id="GO:0016887">
    <property type="term" value="F:ATP hydrolysis activity"/>
    <property type="evidence" value="ECO:0007669"/>
    <property type="project" value="InterPro"/>
</dbReference>
<gene>
    <name evidence="2" type="ORF">BCR24_09435</name>
</gene>